<evidence type="ECO:0000313" key="1">
    <source>
        <dbReference type="EMBL" id="EET79972.1"/>
    </source>
</evidence>
<protein>
    <submittedName>
        <fullName evidence="1">Uncharacterized protein</fullName>
    </submittedName>
</protein>
<gene>
    <name evidence="1" type="ORF">CAMSH0001_0469</name>
</gene>
<accession>C6RFG4</accession>
<dbReference type="Proteomes" id="UP000003107">
    <property type="component" value="Unassembled WGS sequence"/>
</dbReference>
<dbReference type="AlphaFoldDB" id="C6RFG4"/>
<reference evidence="1 2" key="1">
    <citation type="submission" date="2009-07" db="EMBL/GenBank/DDBJ databases">
        <authorList>
            <person name="Madupu R."/>
            <person name="Sebastian Y."/>
            <person name="Durkin A.S."/>
            <person name="Torralba M."/>
            <person name="Methe B."/>
            <person name="Sutton G.G."/>
            <person name="Strausberg R.L."/>
            <person name="Nelson K.E."/>
        </authorList>
    </citation>
    <scope>NUCLEOTIDE SEQUENCE [LARGE SCALE GENOMIC DNA]</scope>
    <source>
        <strain evidence="1 2">RM3277</strain>
    </source>
</reference>
<evidence type="ECO:0000313" key="2">
    <source>
        <dbReference type="Proteomes" id="UP000003107"/>
    </source>
</evidence>
<organism evidence="1 2">
    <name type="scientific">Campylobacter showae RM3277</name>
    <dbReference type="NCBI Taxonomy" id="553219"/>
    <lineage>
        <taxon>Bacteria</taxon>
        <taxon>Pseudomonadati</taxon>
        <taxon>Campylobacterota</taxon>
        <taxon>Epsilonproteobacteria</taxon>
        <taxon>Campylobacterales</taxon>
        <taxon>Campylobacteraceae</taxon>
        <taxon>Campylobacter</taxon>
    </lineage>
</organism>
<dbReference type="EMBL" id="ACVQ01000017">
    <property type="protein sequence ID" value="EET79972.1"/>
    <property type="molecule type" value="Genomic_DNA"/>
</dbReference>
<comment type="caution">
    <text evidence="1">The sequence shown here is derived from an EMBL/GenBank/DDBJ whole genome shotgun (WGS) entry which is preliminary data.</text>
</comment>
<dbReference type="STRING" id="553219.CAMSH0001_0469"/>
<sequence>MLQIWLRLVTAKDFKVYFKRYFGERKVRLRQNFLKAKF</sequence>
<keyword evidence="2" id="KW-1185">Reference proteome</keyword>
<name>C6RFG4_9BACT</name>
<proteinExistence type="predicted"/>